<dbReference type="EMBL" id="VSSQ01014363">
    <property type="protein sequence ID" value="MPM53491.1"/>
    <property type="molecule type" value="Genomic_DNA"/>
</dbReference>
<dbReference type="AlphaFoldDB" id="A0A645AMD7"/>
<sequence length="136" mass="15674">MHYYLLTSILNYQEWEEPRFLLKLSLHLEERHIHLLDYLVEKPSVELLLASAVLLAPSKKLRMVEQDQLPTIISQLGRKGTEYRYSGSYELFHKSLCFCMLGKTGSPALPFSLDAIIAEKRRFSTAKLTITCDEIA</sequence>
<gene>
    <name evidence="1" type="ORF">SDC9_100259</name>
</gene>
<protein>
    <submittedName>
        <fullName evidence="1">Uncharacterized protein</fullName>
    </submittedName>
</protein>
<organism evidence="1">
    <name type="scientific">bioreactor metagenome</name>
    <dbReference type="NCBI Taxonomy" id="1076179"/>
    <lineage>
        <taxon>unclassified sequences</taxon>
        <taxon>metagenomes</taxon>
        <taxon>ecological metagenomes</taxon>
    </lineage>
</organism>
<accession>A0A645AMD7</accession>
<comment type="caution">
    <text evidence="1">The sequence shown here is derived from an EMBL/GenBank/DDBJ whole genome shotgun (WGS) entry which is preliminary data.</text>
</comment>
<proteinExistence type="predicted"/>
<reference evidence="1" key="1">
    <citation type="submission" date="2019-08" db="EMBL/GenBank/DDBJ databases">
        <authorList>
            <person name="Kucharzyk K."/>
            <person name="Murdoch R.W."/>
            <person name="Higgins S."/>
            <person name="Loffler F."/>
        </authorList>
    </citation>
    <scope>NUCLEOTIDE SEQUENCE</scope>
</reference>
<name>A0A645AMD7_9ZZZZ</name>
<evidence type="ECO:0000313" key="1">
    <source>
        <dbReference type="EMBL" id="MPM53491.1"/>
    </source>
</evidence>